<evidence type="ECO:0000313" key="3">
    <source>
        <dbReference type="Proteomes" id="UP001290582"/>
    </source>
</evidence>
<feature type="domain" description="KAP NTPase" evidence="1">
    <location>
        <begin position="8"/>
        <end position="269"/>
    </location>
</feature>
<proteinExistence type="predicted"/>
<dbReference type="EMBL" id="JAXOGL010000019">
    <property type="protein sequence ID" value="MDZ5598583.1"/>
    <property type="molecule type" value="Genomic_DNA"/>
</dbReference>
<reference evidence="2" key="1">
    <citation type="submission" date="2023-12" db="EMBL/GenBank/DDBJ databases">
        <title>Molecular genomic analyses of Enterococcus cecorum from sepsis oubreaks in broilers.</title>
        <authorList>
            <person name="Rhoads D."/>
            <person name="Alrubaye A."/>
        </authorList>
    </citation>
    <scope>NUCLEOTIDE SEQUENCE</scope>
    <source>
        <strain evidence="2">1755</strain>
    </source>
</reference>
<evidence type="ECO:0000259" key="1">
    <source>
        <dbReference type="Pfam" id="PF07693"/>
    </source>
</evidence>
<dbReference type="InterPro" id="IPR027417">
    <property type="entry name" value="P-loop_NTPase"/>
</dbReference>
<comment type="caution">
    <text evidence="2">The sequence shown here is derived from an EMBL/GenBank/DDBJ whole genome shotgun (WGS) entry which is preliminary data.</text>
</comment>
<gene>
    <name evidence="2" type="ORF">U1294_10160</name>
</gene>
<sequence>MDNNVSDPIFNAVNAYLESNDRLAFQINGPWGIGKTYYVKNEVISRLEGYNVIYFSFYGYDDLAAVKKALNIEILKKIIPDRYQSKFSFIENTFLSKYVRFKKLINKVFKRSELIFQFIELGFPFIQDFVIQKNVKNLVFILDDLERISDKIDLRDVLGFIQSELLERLNSKVVLISNESALRKPVDNSEKINEHVYFEIKEKVIGKTIEFKVDDFALRKILESQDIVFVNENLDWVLKMLNLLKSTSHDDGINLRTLLCILDDFTYLSQKLVKDIDLLDSNQRNKIHKSLFLNIFVITNEMKLGRLQRDDLNDLQNICNTRSFFKWFIDDKPKSKSEIILDKYHKTGNPKFDDYIFYHQDINKYIFTGCIDQSNYVLDWNNTFFQYDDLSKLEHFENLSDEKFFKLQKNILKNKLDELSLENLLKLACLFKYFEENDLLAKKCSNYMELIFPIVEDNAKKLGHTINKFYSYSYENFSTLFPEKYAYLVQLSEKSVNSQNELDRLLKTTYFPFTDSTRFFKMLVEFPETVEKYIYSEPSKAGELASKILRYKNEIIFEMESELKYAYKFKTRIKRDLEIKQMGKITKFLLSKRLLHSIEVTISEFEKKTNDR</sequence>
<dbReference type="Gene3D" id="3.40.50.300">
    <property type="entry name" value="P-loop containing nucleotide triphosphate hydrolases"/>
    <property type="match status" value="1"/>
</dbReference>
<evidence type="ECO:0000313" key="2">
    <source>
        <dbReference type="EMBL" id="MDZ5598583.1"/>
    </source>
</evidence>
<organism evidence="2 3">
    <name type="scientific">Enterococcus cecorum</name>
    <dbReference type="NCBI Taxonomy" id="44008"/>
    <lineage>
        <taxon>Bacteria</taxon>
        <taxon>Bacillati</taxon>
        <taxon>Bacillota</taxon>
        <taxon>Bacilli</taxon>
        <taxon>Lactobacillales</taxon>
        <taxon>Enterococcaceae</taxon>
        <taxon>Enterococcus</taxon>
    </lineage>
</organism>
<dbReference type="Proteomes" id="UP001290582">
    <property type="component" value="Unassembled WGS sequence"/>
</dbReference>
<dbReference type="RefSeq" id="WP_171332045.1">
    <property type="nucleotide sequence ID" value="NZ_JAXOGH010000020.1"/>
</dbReference>
<dbReference type="AlphaFoldDB" id="A0AAW9JQB3"/>
<dbReference type="InterPro" id="IPR011646">
    <property type="entry name" value="KAP_P-loop"/>
</dbReference>
<accession>A0AAW9JQB3</accession>
<name>A0AAW9JQB3_9ENTE</name>
<dbReference type="Pfam" id="PF07693">
    <property type="entry name" value="KAP_NTPase"/>
    <property type="match status" value="1"/>
</dbReference>
<protein>
    <recommendedName>
        <fullName evidence="1">KAP NTPase domain-containing protein</fullName>
    </recommendedName>
</protein>